<dbReference type="GO" id="GO:0006281">
    <property type="term" value="P:DNA repair"/>
    <property type="evidence" value="ECO:0007669"/>
    <property type="project" value="TreeGrafter"/>
</dbReference>
<dbReference type="GO" id="GO:0006310">
    <property type="term" value="P:DNA recombination"/>
    <property type="evidence" value="ECO:0007669"/>
    <property type="project" value="TreeGrafter"/>
</dbReference>
<organism evidence="10 11">
    <name type="scientific">Proteiniclasticum sediminis</name>
    <dbReference type="NCBI Taxonomy" id="2804028"/>
    <lineage>
        <taxon>Bacteria</taxon>
        <taxon>Bacillati</taxon>
        <taxon>Bacillota</taxon>
        <taxon>Clostridia</taxon>
        <taxon>Eubacteriales</taxon>
        <taxon>Clostridiaceae</taxon>
        <taxon>Proteiniclasticum</taxon>
    </lineage>
</organism>
<dbReference type="GO" id="GO:0043138">
    <property type="term" value="F:3'-5' DNA helicase activity"/>
    <property type="evidence" value="ECO:0007669"/>
    <property type="project" value="UniProtKB-EC"/>
</dbReference>
<dbReference type="EMBL" id="JAGSCS010000009">
    <property type="protein sequence ID" value="MBR0576249.1"/>
    <property type="molecule type" value="Genomic_DNA"/>
</dbReference>
<dbReference type="SUPFAM" id="SSF52540">
    <property type="entry name" value="P-loop containing nucleoside triphosphate hydrolases"/>
    <property type="match status" value="1"/>
</dbReference>
<evidence type="ECO:0000256" key="2">
    <source>
        <dbReference type="ARBA" id="ARBA00022741"/>
    </source>
</evidence>
<comment type="similarity">
    <text evidence="1">Belongs to the helicase family. RecQ subfamily.</text>
</comment>
<keyword evidence="11" id="KW-1185">Reference proteome</keyword>
<evidence type="ECO:0000256" key="1">
    <source>
        <dbReference type="ARBA" id="ARBA00005446"/>
    </source>
</evidence>
<keyword evidence="3" id="KW-0067">ATP-binding</keyword>
<dbReference type="EC" id="5.6.2.4" evidence="7"/>
<dbReference type="GO" id="GO:0005737">
    <property type="term" value="C:cytoplasm"/>
    <property type="evidence" value="ECO:0007669"/>
    <property type="project" value="TreeGrafter"/>
</dbReference>
<gene>
    <name evidence="10" type="ORF">KCG48_07815</name>
</gene>
<comment type="catalytic activity">
    <reaction evidence="6">
        <text>Couples ATP hydrolysis with the unwinding of duplex DNA by translocating in the 3'-5' direction.</text>
        <dbReference type="EC" id="5.6.2.4"/>
    </reaction>
</comment>
<reference evidence="10" key="1">
    <citation type="submission" date="2021-04" db="EMBL/GenBank/DDBJ databases">
        <title>Proteiniclasticum sedimins sp. nov., an obligate anaerobic bacterium isolated from anaerobic sludge.</title>
        <authorList>
            <person name="Liu J."/>
        </authorList>
    </citation>
    <scope>NUCLEOTIDE SEQUENCE</scope>
    <source>
        <strain evidence="10">BAD-10</strain>
    </source>
</reference>
<evidence type="ECO:0000313" key="11">
    <source>
        <dbReference type="Proteomes" id="UP000675379"/>
    </source>
</evidence>
<evidence type="ECO:0000259" key="8">
    <source>
        <dbReference type="PROSITE" id="PS51192"/>
    </source>
</evidence>
<keyword evidence="4" id="KW-0238">DNA-binding</keyword>
<dbReference type="GO" id="GO:0005694">
    <property type="term" value="C:chromosome"/>
    <property type="evidence" value="ECO:0007669"/>
    <property type="project" value="TreeGrafter"/>
</dbReference>
<keyword evidence="10" id="KW-0347">Helicase</keyword>
<feature type="domain" description="Helicase ATP-binding" evidence="8">
    <location>
        <begin position="161"/>
        <end position="341"/>
    </location>
</feature>
<dbReference type="SMART" id="SM00487">
    <property type="entry name" value="DEXDc"/>
    <property type="match status" value="1"/>
</dbReference>
<evidence type="ECO:0000256" key="6">
    <source>
        <dbReference type="ARBA" id="ARBA00034617"/>
    </source>
</evidence>
<keyword evidence="10" id="KW-0378">Hydrolase</keyword>
<protein>
    <recommendedName>
        <fullName evidence="7">DNA 3'-5' helicase</fullName>
        <ecNumber evidence="7">5.6.2.4</ecNumber>
    </recommendedName>
</protein>
<evidence type="ECO:0000256" key="3">
    <source>
        <dbReference type="ARBA" id="ARBA00022840"/>
    </source>
</evidence>
<dbReference type="RefSeq" id="WP_211801095.1">
    <property type="nucleotide sequence ID" value="NZ_JAGSCS010000009.1"/>
</dbReference>
<accession>A0A941CQI4</accession>
<dbReference type="PANTHER" id="PTHR13710:SF105">
    <property type="entry name" value="ATP-DEPENDENT DNA HELICASE Q1"/>
    <property type="match status" value="1"/>
</dbReference>
<comment type="caution">
    <text evidence="10">The sequence shown here is derived from an EMBL/GenBank/DDBJ whole genome shotgun (WGS) entry which is preliminary data.</text>
</comment>
<evidence type="ECO:0000313" key="10">
    <source>
        <dbReference type="EMBL" id="MBR0576249.1"/>
    </source>
</evidence>
<dbReference type="Proteomes" id="UP000675379">
    <property type="component" value="Unassembled WGS sequence"/>
</dbReference>
<feature type="domain" description="Helicase C-terminal" evidence="9">
    <location>
        <begin position="370"/>
        <end position="521"/>
    </location>
</feature>
<keyword evidence="5" id="KW-0413">Isomerase</keyword>
<dbReference type="GO" id="GO:0009378">
    <property type="term" value="F:four-way junction helicase activity"/>
    <property type="evidence" value="ECO:0007669"/>
    <property type="project" value="TreeGrafter"/>
</dbReference>
<evidence type="ECO:0000256" key="7">
    <source>
        <dbReference type="ARBA" id="ARBA00034808"/>
    </source>
</evidence>
<dbReference type="InterPro" id="IPR027417">
    <property type="entry name" value="P-loop_NTPase"/>
</dbReference>
<dbReference type="SMART" id="SM00490">
    <property type="entry name" value="HELICc"/>
    <property type="match status" value="1"/>
</dbReference>
<evidence type="ECO:0000256" key="5">
    <source>
        <dbReference type="ARBA" id="ARBA00023235"/>
    </source>
</evidence>
<dbReference type="Pfam" id="PF00270">
    <property type="entry name" value="DEAD"/>
    <property type="match status" value="1"/>
</dbReference>
<sequence>MDKLKLNAAVELYINNNTNELTLDFELHQGAKERFILHSAKRLKNSYDLFKLNLCGLNDVLISLRDYLLTLQVQIHIDTLDIPEENDFGLVKDLQTGKYFASYQFPKYVNHSFAEKAFLSEEFSTQVDFRGHNLHTDPLIVKITGFHQFKSIAQKLAVYGALNTPNGYTTLVSLPTGGGKSLITQTLAYQKEGLTIVIVPTVSLAIDQVRVAKGIIKSSRIDDEVFSYNSGVDPKPILKAIRNKTAKMLFISPEALINNTEFVDVIKEANSKRYLKNIVIDEAHIVIDWGASFRIDYQCLESWRKKLLLSNPNIRTILLSATFEQRCISILKDFFSSDGKKWIEIRCDSLRHEPRYMLVKSKSYSDKKRKMLDLVRKMPHPMIIYVARPDDAGEIAEYLHLNDIKNVKTFTGLTTGTRRKELIDAWVDDQFDIMVATSAFGVGVDKSDVRTVLHTYIPQNPNAYYQELGRGGRDRLPCLSIMCIYPDDLSIAFGRISKKVMTTEKIVGRWNSMYNSDCSPRKGKLNYIDTSIRPIYSSIDAFDDTPTSDADMNWNIYVLLFLRRFGLIKIHEVIPQSTKYIFVIEISEDALRMNDDHQTEVIDSFRSIELKYYQESFQTMQTAIKRSESYCWSEMFYETYDKVSEYCAGCNSHNAPNESDFVDFPLKIPVDYPFMELAQDQMALFSSTREIIIIPSEKERSVLLNELSRLRISAFISSNENNIDVWMNGMEAISNFIVLNAKDLRELVKKKSYYFFSGLIAVKYSGSTKDIYDLLKFVQSNLSTHSEIKVVHIIDENIYFDWINKAFVDLVNGPVIPVRALI</sequence>
<dbReference type="InterPro" id="IPR001650">
    <property type="entry name" value="Helicase_C-like"/>
</dbReference>
<evidence type="ECO:0000256" key="4">
    <source>
        <dbReference type="ARBA" id="ARBA00023125"/>
    </source>
</evidence>
<dbReference type="Gene3D" id="3.40.50.300">
    <property type="entry name" value="P-loop containing nucleotide triphosphate hydrolases"/>
    <property type="match status" value="2"/>
</dbReference>
<dbReference type="PANTHER" id="PTHR13710">
    <property type="entry name" value="DNA HELICASE RECQ FAMILY MEMBER"/>
    <property type="match status" value="1"/>
</dbReference>
<dbReference type="GO" id="GO:0003677">
    <property type="term" value="F:DNA binding"/>
    <property type="evidence" value="ECO:0007669"/>
    <property type="project" value="UniProtKB-KW"/>
</dbReference>
<name>A0A941CQI4_9CLOT</name>
<dbReference type="InterPro" id="IPR011545">
    <property type="entry name" value="DEAD/DEAH_box_helicase_dom"/>
</dbReference>
<keyword evidence="2" id="KW-0547">Nucleotide-binding</keyword>
<proteinExistence type="inferred from homology"/>
<dbReference type="GO" id="GO:0005524">
    <property type="term" value="F:ATP binding"/>
    <property type="evidence" value="ECO:0007669"/>
    <property type="project" value="UniProtKB-KW"/>
</dbReference>
<dbReference type="Pfam" id="PF00271">
    <property type="entry name" value="Helicase_C"/>
    <property type="match status" value="1"/>
</dbReference>
<dbReference type="AlphaFoldDB" id="A0A941CQI4"/>
<dbReference type="InterPro" id="IPR014001">
    <property type="entry name" value="Helicase_ATP-bd"/>
</dbReference>
<dbReference type="PROSITE" id="PS51192">
    <property type="entry name" value="HELICASE_ATP_BIND_1"/>
    <property type="match status" value="1"/>
</dbReference>
<dbReference type="PROSITE" id="PS51194">
    <property type="entry name" value="HELICASE_CTER"/>
    <property type="match status" value="1"/>
</dbReference>
<evidence type="ECO:0000259" key="9">
    <source>
        <dbReference type="PROSITE" id="PS51194"/>
    </source>
</evidence>